<reference evidence="2 3" key="2">
    <citation type="journal article" date="2021" name="Int. J. Syst. Evol. Microbiol.">
        <title>Isolation and Polyphasic Characterization of Desulfuromonas versatilis sp. Nov., an Electrogenic Bacteria Capable of Versatile Metabolism Isolated from a Graphene Oxide-Reducing Enrichment Culture.</title>
        <authorList>
            <person name="Xie L."/>
            <person name="Yoshida N."/>
            <person name="Ishii S."/>
            <person name="Meng L."/>
        </authorList>
    </citation>
    <scope>NUCLEOTIDE SEQUENCE [LARGE SCALE GENOMIC DNA]</scope>
    <source>
        <strain evidence="2 3">NIT-T3</strain>
    </source>
</reference>
<keyword evidence="1" id="KW-0812">Transmembrane</keyword>
<evidence type="ECO:0008006" key="4">
    <source>
        <dbReference type="Google" id="ProtNLM"/>
    </source>
</evidence>
<organism evidence="2 3">
    <name type="scientific">Desulfuromonas versatilis</name>
    <dbReference type="NCBI Taxonomy" id="2802975"/>
    <lineage>
        <taxon>Bacteria</taxon>
        <taxon>Pseudomonadati</taxon>
        <taxon>Thermodesulfobacteriota</taxon>
        <taxon>Desulfuromonadia</taxon>
        <taxon>Desulfuromonadales</taxon>
        <taxon>Desulfuromonadaceae</taxon>
        <taxon>Desulfuromonas</taxon>
    </lineage>
</organism>
<evidence type="ECO:0000313" key="2">
    <source>
        <dbReference type="EMBL" id="BCR06064.1"/>
    </source>
</evidence>
<feature type="transmembrane region" description="Helical" evidence="1">
    <location>
        <begin position="12"/>
        <end position="45"/>
    </location>
</feature>
<proteinExistence type="predicted"/>
<dbReference type="EMBL" id="AP024355">
    <property type="protein sequence ID" value="BCR06064.1"/>
    <property type="molecule type" value="Genomic_DNA"/>
</dbReference>
<sequence>MNLLSSDKKIDLINGLSIACKCIFLFLIGLGRYRVCLFLASYFLFKPLLFERIEGGKYLRVLYLVFAIPLLYLDIAHGQIFPIFKSNLIVFFLSFALLELLSKKYINSYVEKITSNEIFSFCKKCGYENIELVNTCKNCQFANKEELPGGKNNSEIGIKFKTDNKNHFSHNPTNRLLKILRIGSSEEVHLNIKIPYIRGIHKNNNKILCKNVIVTNQNIIFIDYKFYHRGWSFQDCLSFSNFKNAEVGIKRVGVSDFPLLKIITNENEKFEFFVSVKNLNQEKYEMLAEEINKLHRKHQQLPLSAN</sequence>
<keyword evidence="3" id="KW-1185">Reference proteome</keyword>
<accession>A0ABM8HVP9</accession>
<gene>
    <name evidence="2" type="ORF">DESUT3_31330</name>
</gene>
<reference evidence="2 3" key="1">
    <citation type="journal article" date="2016" name="C (Basel)">
        <title>Selective Growth of and Electricity Production by Marine Exoelectrogenic Bacteria in Self-Aggregated Hydrogel of Microbially Reduced Graphene Oxide.</title>
        <authorList>
            <person name="Yoshida N."/>
            <person name="Goto Y."/>
            <person name="Miyata Y."/>
        </authorList>
    </citation>
    <scope>NUCLEOTIDE SEQUENCE [LARGE SCALE GENOMIC DNA]</scope>
    <source>
        <strain evidence="2 3">NIT-T3</strain>
    </source>
</reference>
<evidence type="ECO:0000256" key="1">
    <source>
        <dbReference type="SAM" id="Phobius"/>
    </source>
</evidence>
<protein>
    <recommendedName>
        <fullName evidence="4">NERD domain-containing protein</fullName>
    </recommendedName>
</protein>
<name>A0ABM8HVP9_9BACT</name>
<feature type="transmembrane region" description="Helical" evidence="1">
    <location>
        <begin position="57"/>
        <end position="73"/>
    </location>
</feature>
<keyword evidence="1" id="KW-0472">Membrane</keyword>
<evidence type="ECO:0000313" key="3">
    <source>
        <dbReference type="Proteomes" id="UP001319827"/>
    </source>
</evidence>
<keyword evidence="1" id="KW-1133">Transmembrane helix</keyword>
<dbReference type="Proteomes" id="UP001319827">
    <property type="component" value="Chromosome"/>
</dbReference>
<feature type="transmembrane region" description="Helical" evidence="1">
    <location>
        <begin position="79"/>
        <end position="98"/>
    </location>
</feature>